<sequence>MVLAPLHTYTCPKHFPRFTLFLLKSCYKTPLSVKKKIYRIEQSNCYKTPLSVKKKIYRVEQIITWPLYLVEQIDDCYKTPLYLVEEIDDCYKTPPLSVKNNFYRVEQFLII</sequence>
<organism evidence="1 2">
    <name type="scientific">Anaeromyces robustus</name>
    <dbReference type="NCBI Taxonomy" id="1754192"/>
    <lineage>
        <taxon>Eukaryota</taxon>
        <taxon>Fungi</taxon>
        <taxon>Fungi incertae sedis</taxon>
        <taxon>Chytridiomycota</taxon>
        <taxon>Chytridiomycota incertae sedis</taxon>
        <taxon>Neocallimastigomycetes</taxon>
        <taxon>Neocallimastigales</taxon>
        <taxon>Neocallimastigaceae</taxon>
        <taxon>Anaeromyces</taxon>
    </lineage>
</organism>
<evidence type="ECO:0000313" key="2">
    <source>
        <dbReference type="Proteomes" id="UP000193944"/>
    </source>
</evidence>
<dbReference type="Proteomes" id="UP000193944">
    <property type="component" value="Unassembled WGS sequence"/>
</dbReference>
<keyword evidence="2" id="KW-1185">Reference proteome</keyword>
<name>A0A1Y1WTI7_9FUNG</name>
<gene>
    <name evidence="1" type="ORF">BCR32DRAFT_296078</name>
</gene>
<reference evidence="1 2" key="1">
    <citation type="submission" date="2016-08" db="EMBL/GenBank/DDBJ databases">
        <title>A Parts List for Fungal Cellulosomes Revealed by Comparative Genomics.</title>
        <authorList>
            <consortium name="DOE Joint Genome Institute"/>
            <person name="Haitjema C.H."/>
            <person name="Gilmore S.P."/>
            <person name="Henske J.K."/>
            <person name="Solomon K.V."/>
            <person name="De Groot R."/>
            <person name="Kuo A."/>
            <person name="Mondo S.J."/>
            <person name="Salamov A.A."/>
            <person name="Labutti K."/>
            <person name="Zhao Z."/>
            <person name="Chiniquy J."/>
            <person name="Barry K."/>
            <person name="Brewer H.M."/>
            <person name="Purvine S.O."/>
            <person name="Wright A.T."/>
            <person name="Boxma B."/>
            <person name="Van Alen T."/>
            <person name="Hackstein J.H."/>
            <person name="Baker S.E."/>
            <person name="Grigoriev I.V."/>
            <person name="O'Malley M.A."/>
        </authorList>
    </citation>
    <scope>NUCLEOTIDE SEQUENCE [LARGE SCALE GENOMIC DNA]</scope>
    <source>
        <strain evidence="1 2">S4</strain>
    </source>
</reference>
<reference evidence="1 2" key="2">
    <citation type="submission" date="2016-08" db="EMBL/GenBank/DDBJ databases">
        <title>Pervasive Adenine N6-methylation of Active Genes in Fungi.</title>
        <authorList>
            <consortium name="DOE Joint Genome Institute"/>
            <person name="Mondo S.J."/>
            <person name="Dannebaum R.O."/>
            <person name="Kuo R.C."/>
            <person name="Labutti K."/>
            <person name="Haridas S."/>
            <person name="Kuo A."/>
            <person name="Salamov A."/>
            <person name="Ahrendt S.R."/>
            <person name="Lipzen A."/>
            <person name="Sullivan W."/>
            <person name="Andreopoulos W.B."/>
            <person name="Clum A."/>
            <person name="Lindquist E."/>
            <person name="Daum C."/>
            <person name="Ramamoorthy G.K."/>
            <person name="Gryganskyi A."/>
            <person name="Culley D."/>
            <person name="Magnuson J.K."/>
            <person name="James T.Y."/>
            <person name="O'Malley M.A."/>
            <person name="Stajich J.E."/>
            <person name="Spatafora J.W."/>
            <person name="Visel A."/>
            <person name="Grigoriev I.V."/>
        </authorList>
    </citation>
    <scope>NUCLEOTIDE SEQUENCE [LARGE SCALE GENOMIC DNA]</scope>
    <source>
        <strain evidence="1 2">S4</strain>
    </source>
</reference>
<accession>A0A1Y1WTI7</accession>
<comment type="caution">
    <text evidence="1">The sequence shown here is derived from an EMBL/GenBank/DDBJ whole genome shotgun (WGS) entry which is preliminary data.</text>
</comment>
<evidence type="ECO:0000313" key="1">
    <source>
        <dbReference type="EMBL" id="ORX76705.1"/>
    </source>
</evidence>
<protein>
    <submittedName>
        <fullName evidence="1">Uncharacterized protein</fullName>
    </submittedName>
</protein>
<dbReference type="EMBL" id="MCFG01000283">
    <property type="protein sequence ID" value="ORX76705.1"/>
    <property type="molecule type" value="Genomic_DNA"/>
</dbReference>
<dbReference type="AlphaFoldDB" id="A0A1Y1WTI7"/>
<proteinExistence type="predicted"/>